<dbReference type="FunFam" id="2.40.30.170:FF:000010">
    <property type="entry name" value="Efflux RND transporter periplasmic adaptor subunit"/>
    <property type="match status" value="1"/>
</dbReference>
<gene>
    <name evidence="4" type="ordered locus">SBG_1383</name>
</gene>
<proteinExistence type="inferred from homology"/>
<evidence type="ECO:0000313" key="5">
    <source>
        <dbReference type="Proteomes" id="UP000000289"/>
    </source>
</evidence>
<dbReference type="Gene3D" id="1.10.287.470">
    <property type="entry name" value="Helix hairpin bin"/>
    <property type="match status" value="1"/>
</dbReference>
<dbReference type="KEGG" id="sbg:SBG_1383"/>
<evidence type="ECO:0000259" key="2">
    <source>
        <dbReference type="Pfam" id="PF25917"/>
    </source>
</evidence>
<dbReference type="InterPro" id="IPR006143">
    <property type="entry name" value="RND_pump_MFP"/>
</dbReference>
<evidence type="ECO:0000313" key="4">
    <source>
        <dbReference type="EMBL" id="CCC30472.1"/>
    </source>
</evidence>
<evidence type="ECO:0000256" key="1">
    <source>
        <dbReference type="ARBA" id="ARBA00009477"/>
    </source>
</evidence>
<feature type="domain" description="CusB-like beta-barrel" evidence="3">
    <location>
        <begin position="199"/>
        <end position="272"/>
    </location>
</feature>
<accession>A0A0K0HAU4</accession>
<dbReference type="Gene3D" id="2.40.420.20">
    <property type="match status" value="1"/>
</dbReference>
<feature type="domain" description="Multidrug resistance protein MdtA-like barrel-sandwich hybrid" evidence="2">
    <location>
        <begin position="65"/>
        <end position="192"/>
    </location>
</feature>
<dbReference type="Pfam" id="PF25917">
    <property type="entry name" value="BSH_RND"/>
    <property type="match status" value="1"/>
</dbReference>
<protein>
    <submittedName>
        <fullName evidence="4">Putative drug efflux secretion protein</fullName>
    </submittedName>
</protein>
<dbReference type="Gene3D" id="2.40.50.100">
    <property type="match status" value="1"/>
</dbReference>
<dbReference type="InterPro" id="IPR058625">
    <property type="entry name" value="MdtA-like_BSH"/>
</dbReference>
<dbReference type="Proteomes" id="UP000000289">
    <property type="component" value="Chromosome"/>
</dbReference>
<reference evidence="4 5" key="1">
    <citation type="journal article" date="2011" name="PLoS Pathog.">
        <title>Salmonella bongori provides insights into the evolution of the Salmonellae.</title>
        <authorList>
            <person name="Fookes M."/>
            <person name="Schroeder G.N."/>
            <person name="Langridge G.C."/>
            <person name="Blondel C.J."/>
            <person name="Mammina C."/>
            <person name="Connor T.R."/>
            <person name="Seth-Smith H."/>
            <person name="Vernikos G.S."/>
            <person name="Robinson K.S."/>
            <person name="Sanders M."/>
            <person name="Petty N.K."/>
            <person name="Kingsley R.A."/>
            <person name="Baumler A.J."/>
            <person name="Nuccio S.P."/>
            <person name="Contreras I."/>
            <person name="Santiviago C.A."/>
            <person name="Maskell D."/>
            <person name="Barrow P."/>
            <person name="Humphrey T."/>
            <person name="Nastasi A."/>
            <person name="Roberts M."/>
            <person name="Frankel G."/>
            <person name="Parkhill J."/>
            <person name="Dougan G."/>
            <person name="Thomson N.R."/>
        </authorList>
    </citation>
    <scope>NUCLEOTIDE SEQUENCE [LARGE SCALE GENOMIC DNA]</scope>
    <source>
        <strain evidence="5">ATCC 43975 / DSM 13772 / NCTC 12419</strain>
    </source>
</reference>
<dbReference type="SUPFAM" id="SSF111369">
    <property type="entry name" value="HlyD-like secretion proteins"/>
    <property type="match status" value="1"/>
</dbReference>
<name>A0A0K0HAU4_SALBC</name>
<dbReference type="Gene3D" id="2.40.30.170">
    <property type="match status" value="1"/>
</dbReference>
<dbReference type="GeneID" id="44980396"/>
<dbReference type="Pfam" id="PF25954">
    <property type="entry name" value="Beta-barrel_RND_2"/>
    <property type="match status" value="1"/>
</dbReference>
<dbReference type="RefSeq" id="WP_000831292.1">
    <property type="nucleotide sequence ID" value="NC_015761.1"/>
</dbReference>
<dbReference type="PANTHER" id="PTHR30469">
    <property type="entry name" value="MULTIDRUG RESISTANCE PROTEIN MDTA"/>
    <property type="match status" value="1"/>
</dbReference>
<dbReference type="GO" id="GO:0015562">
    <property type="term" value="F:efflux transmembrane transporter activity"/>
    <property type="evidence" value="ECO:0007669"/>
    <property type="project" value="TreeGrafter"/>
</dbReference>
<comment type="similarity">
    <text evidence="1">Belongs to the membrane fusion protein (MFP) (TC 8.A.1) family.</text>
</comment>
<dbReference type="InterPro" id="IPR058792">
    <property type="entry name" value="Beta-barrel_RND_2"/>
</dbReference>
<sequence>MKRTAIFALLLLIAGVAAWLSVIARNDNASADASAWTPVKVALAPAQRELTSRSYAGIGELEAARQVTVAAETDGRITGLFFESGQRVNKGQRLVQLNDAPEQAELLRLNAQLRNASQRLNRMRQLVDLNATARQQFDDALAERDMALGAVRETQAKIAQKAIRAPFSGTMGIRRVHEGQYLDAAGAVASLVDADTLRVNFSLDEQVSAGLATGQAVAVQVDAWPDETFPATITAIDPLIGKSRTVQVQAQMANPQGKLRAGMYASIRVTQQNDVKVLTVPETALTYTAWGDTVFLAQEGDGGMTVKRVSITSGDRRNGRVDILRGLREGDLVVTSGQLKLSDGMAVQAVEEDTLHAAQAGS</sequence>
<dbReference type="GO" id="GO:1990281">
    <property type="term" value="C:efflux pump complex"/>
    <property type="evidence" value="ECO:0007669"/>
    <property type="project" value="TreeGrafter"/>
</dbReference>
<dbReference type="NCBIfam" id="TIGR01730">
    <property type="entry name" value="RND_mfp"/>
    <property type="match status" value="1"/>
</dbReference>
<dbReference type="PANTHER" id="PTHR30469:SF29">
    <property type="entry name" value="BLR2860 PROTEIN"/>
    <property type="match status" value="1"/>
</dbReference>
<organism evidence="4 5">
    <name type="scientific">Salmonella bongori (strain ATCC 43975 / DSM 13772 / NCTC 12419)</name>
    <dbReference type="NCBI Taxonomy" id="218493"/>
    <lineage>
        <taxon>Bacteria</taxon>
        <taxon>Pseudomonadati</taxon>
        <taxon>Pseudomonadota</taxon>
        <taxon>Gammaproteobacteria</taxon>
        <taxon>Enterobacterales</taxon>
        <taxon>Enterobacteriaceae</taxon>
        <taxon>Salmonella</taxon>
    </lineage>
</organism>
<dbReference type="EMBL" id="FR877557">
    <property type="protein sequence ID" value="CCC30472.1"/>
    <property type="molecule type" value="Genomic_DNA"/>
</dbReference>
<dbReference type="eggNOG" id="COG0845">
    <property type="taxonomic scope" value="Bacteria"/>
</dbReference>
<evidence type="ECO:0000259" key="3">
    <source>
        <dbReference type="Pfam" id="PF25954"/>
    </source>
</evidence>
<dbReference type="AlphaFoldDB" id="A0A0K0HAU4"/>